<feature type="region of interest" description="Disordered" evidence="1">
    <location>
        <begin position="495"/>
        <end position="543"/>
    </location>
</feature>
<feature type="compositionally biased region" description="Polar residues" evidence="1">
    <location>
        <begin position="432"/>
        <end position="444"/>
    </location>
</feature>
<name>A0A9P9EVC8_9HYPO</name>
<sequence>MAAVQQTRTRSARLINNITKSSQHANAGAPLTASHAPTPGPSPMSLFLTNLRLLDLDLRPDWPGIAPETFAAGGTSAQGQKKRVQCVEWALFQLFALWDPEETKKKLKPFFPPQDQVQSVNLRAALLRALEQAKKNGALGRDAIVRKTMLDECKGERLAEVLAAFSSAVLKLVVSQEILASREHAALASTLAIEDRGYKSDNTELVAMVLVHKAALSGVLRGKASDNARFRDFSELLSIKERGLVRKTEAIQAKQTKGGKTISEDAKLEMWRLIRNNWSGNERWMETLLYGDVGAKKDGLLGMPFDRVWRRVQQNRLAEVEEHGTGLLEQLDGRVRAQKERLEKWETFHKRLCEDRPRPTPSKQKLQQKTKGIDLGFGAHEALQVGRARKATVGTQKPTLHDEYEDLVRGLELELTTAPQSSASLAFLQRPAPSNSMHQKTPSVDQEAVSEVSEYDEEEPFQSEPIQSFQARLDQSRRQPLRSKISLSGEWFAANTASGSRSSTEPDELAYDEPAYDEGSPERSTSPDIDNDPTPVAGSPERHIVQEPEVLDPTLRDMSPSPTQELADQILESMDQASPSPTRRLKPRHTLSLAERTRLTMSRGSLAYPEQDELDLLGPTPVNVPIADRRTTIVTDEHDDLSSRTRKSMAGFEKAKQKAQLERRKSLRKSKLPPRREGSCFPKVVEEDQDQTMVVEELMVEEDMEAVFRSRPKIAASPLPSPTREWDADEYM</sequence>
<feature type="compositionally biased region" description="Basic and acidic residues" evidence="1">
    <location>
        <begin position="653"/>
        <end position="664"/>
    </location>
</feature>
<comment type="caution">
    <text evidence="3">The sequence shown here is derived from an EMBL/GenBank/DDBJ whole genome shotgun (WGS) entry which is preliminary data.</text>
</comment>
<keyword evidence="4" id="KW-1185">Reference proteome</keyword>
<feature type="domain" description="HAUS augmin-like complex subunit 6 N-terminal" evidence="2">
    <location>
        <begin position="47"/>
        <end position="279"/>
    </location>
</feature>
<organism evidence="3 4">
    <name type="scientific">Dactylonectria macrodidyma</name>
    <dbReference type="NCBI Taxonomy" id="307937"/>
    <lineage>
        <taxon>Eukaryota</taxon>
        <taxon>Fungi</taxon>
        <taxon>Dikarya</taxon>
        <taxon>Ascomycota</taxon>
        <taxon>Pezizomycotina</taxon>
        <taxon>Sordariomycetes</taxon>
        <taxon>Hypocreomycetidae</taxon>
        <taxon>Hypocreales</taxon>
        <taxon>Nectriaceae</taxon>
        <taxon>Dactylonectria</taxon>
    </lineage>
</organism>
<protein>
    <submittedName>
        <fullName evidence="3">HAUS augmin-like complex subunit 6 N-terminus-domain-containing protein</fullName>
    </submittedName>
</protein>
<evidence type="ECO:0000259" key="2">
    <source>
        <dbReference type="Pfam" id="PF14661"/>
    </source>
</evidence>
<proteinExistence type="predicted"/>
<dbReference type="AlphaFoldDB" id="A0A9P9EVC8"/>
<gene>
    <name evidence="3" type="ORF">EDB81DRAFT_856728</name>
</gene>
<feature type="compositionally biased region" description="Acidic residues" evidence="1">
    <location>
        <begin position="505"/>
        <end position="516"/>
    </location>
</feature>
<evidence type="ECO:0000256" key="1">
    <source>
        <dbReference type="SAM" id="MobiDB-lite"/>
    </source>
</evidence>
<accession>A0A9P9EVC8</accession>
<dbReference type="Pfam" id="PF14661">
    <property type="entry name" value="HAUS6_N"/>
    <property type="match status" value="1"/>
</dbReference>
<evidence type="ECO:0000313" key="4">
    <source>
        <dbReference type="Proteomes" id="UP000738349"/>
    </source>
</evidence>
<dbReference type="OrthoDB" id="5575722at2759"/>
<dbReference type="Proteomes" id="UP000738349">
    <property type="component" value="Unassembled WGS sequence"/>
</dbReference>
<evidence type="ECO:0000313" key="3">
    <source>
        <dbReference type="EMBL" id="KAH7146294.1"/>
    </source>
</evidence>
<dbReference type="EMBL" id="JAGMUV010000008">
    <property type="protein sequence ID" value="KAH7146294.1"/>
    <property type="molecule type" value="Genomic_DNA"/>
</dbReference>
<feature type="region of interest" description="Disordered" evidence="1">
    <location>
        <begin position="638"/>
        <end position="684"/>
    </location>
</feature>
<feature type="region of interest" description="Disordered" evidence="1">
    <location>
        <begin position="431"/>
        <end position="477"/>
    </location>
</feature>
<reference evidence="3" key="1">
    <citation type="journal article" date="2021" name="Nat. Commun.">
        <title>Genetic determinants of endophytism in the Arabidopsis root mycobiome.</title>
        <authorList>
            <person name="Mesny F."/>
            <person name="Miyauchi S."/>
            <person name="Thiergart T."/>
            <person name="Pickel B."/>
            <person name="Atanasova L."/>
            <person name="Karlsson M."/>
            <person name="Huettel B."/>
            <person name="Barry K.W."/>
            <person name="Haridas S."/>
            <person name="Chen C."/>
            <person name="Bauer D."/>
            <person name="Andreopoulos W."/>
            <person name="Pangilinan J."/>
            <person name="LaButti K."/>
            <person name="Riley R."/>
            <person name="Lipzen A."/>
            <person name="Clum A."/>
            <person name="Drula E."/>
            <person name="Henrissat B."/>
            <person name="Kohler A."/>
            <person name="Grigoriev I.V."/>
            <person name="Martin F.M."/>
            <person name="Hacquard S."/>
        </authorList>
    </citation>
    <scope>NUCLEOTIDE SEQUENCE</scope>
    <source>
        <strain evidence="3">MPI-CAGE-AT-0147</strain>
    </source>
</reference>
<dbReference type="InterPro" id="IPR028163">
    <property type="entry name" value="HAUS_6_N"/>
</dbReference>